<dbReference type="InterPro" id="IPR020941">
    <property type="entry name" value="SUFU-like_domain"/>
</dbReference>
<dbReference type="EMBL" id="WSQA01000015">
    <property type="protein sequence ID" value="MVZ63678.1"/>
    <property type="molecule type" value="Genomic_DNA"/>
</dbReference>
<name>A0A6N8L674_9SPHI</name>
<dbReference type="RefSeq" id="WP_160370398.1">
    <property type="nucleotide sequence ID" value="NZ_WSQA01000015.1"/>
</dbReference>
<proteinExistence type="predicted"/>
<feature type="domain" description="Suppressor of fused-like" evidence="1">
    <location>
        <begin position="57"/>
        <end position="179"/>
    </location>
</feature>
<evidence type="ECO:0000313" key="2">
    <source>
        <dbReference type="EMBL" id="MVZ63678.1"/>
    </source>
</evidence>
<gene>
    <name evidence="2" type="ORF">GQF63_16745</name>
</gene>
<keyword evidence="3" id="KW-1185">Reference proteome</keyword>
<protein>
    <recommendedName>
        <fullName evidence="1">Suppressor of fused-like domain-containing protein</fullName>
    </recommendedName>
</protein>
<reference evidence="2 3" key="1">
    <citation type="submission" date="2019-12" db="EMBL/GenBank/DDBJ databases">
        <authorList>
            <person name="Dong K."/>
        </authorList>
    </citation>
    <scope>NUCLEOTIDE SEQUENCE [LARGE SCALE GENOMIC DNA]</scope>
    <source>
        <strain evidence="2 3">JCM 31225</strain>
    </source>
</reference>
<sequence length="188" mass="21308">MFKKPDFLKAPLERFREQIENQMGSKAQVFREKSALKKMPFVYTLAFPDAQTQELSAFSYGVSHASHPEQLHQVELCLQVQSTDMAWAHIVGYLANQLRGDCPFRKGEIIKIGQAIASDSSMDAFVVAEPTIFSENTPIKDHKKSKGIHLVQLIPIYQEEILKINKIGLEAFLSQLSAHKKQVNRKPL</sequence>
<dbReference type="Pfam" id="PF05076">
    <property type="entry name" value="SUFU"/>
    <property type="match status" value="1"/>
</dbReference>
<evidence type="ECO:0000313" key="3">
    <source>
        <dbReference type="Proteomes" id="UP000435036"/>
    </source>
</evidence>
<comment type="caution">
    <text evidence="2">The sequence shown here is derived from an EMBL/GenBank/DDBJ whole genome shotgun (WGS) entry which is preliminary data.</text>
</comment>
<evidence type="ECO:0000259" key="1">
    <source>
        <dbReference type="Pfam" id="PF05076"/>
    </source>
</evidence>
<organism evidence="2 3">
    <name type="scientific">Sphingobacterium humi</name>
    <dbReference type="NCBI Taxonomy" id="1796905"/>
    <lineage>
        <taxon>Bacteria</taxon>
        <taxon>Pseudomonadati</taxon>
        <taxon>Bacteroidota</taxon>
        <taxon>Sphingobacteriia</taxon>
        <taxon>Sphingobacteriales</taxon>
        <taxon>Sphingobacteriaceae</taxon>
        <taxon>Sphingobacterium</taxon>
    </lineage>
</organism>
<dbReference type="OrthoDB" id="2902204at2"/>
<accession>A0A6N8L674</accession>
<dbReference type="AlphaFoldDB" id="A0A6N8L674"/>
<dbReference type="Proteomes" id="UP000435036">
    <property type="component" value="Unassembled WGS sequence"/>
</dbReference>